<gene>
    <name evidence="1" type="ORF">Fmac_003315</name>
</gene>
<comment type="caution">
    <text evidence="1">The sequence shown here is derived from an EMBL/GenBank/DDBJ whole genome shotgun (WGS) entry which is preliminary data.</text>
</comment>
<protein>
    <submittedName>
        <fullName evidence="1">Uncharacterized protein</fullName>
    </submittedName>
</protein>
<keyword evidence="2" id="KW-1185">Reference proteome</keyword>
<accession>A0ABD1NMF7</accession>
<evidence type="ECO:0000313" key="2">
    <source>
        <dbReference type="Proteomes" id="UP001603857"/>
    </source>
</evidence>
<name>A0ABD1NMF7_9FABA</name>
<organism evidence="1 2">
    <name type="scientific">Flemingia macrophylla</name>
    <dbReference type="NCBI Taxonomy" id="520843"/>
    <lineage>
        <taxon>Eukaryota</taxon>
        <taxon>Viridiplantae</taxon>
        <taxon>Streptophyta</taxon>
        <taxon>Embryophyta</taxon>
        <taxon>Tracheophyta</taxon>
        <taxon>Spermatophyta</taxon>
        <taxon>Magnoliopsida</taxon>
        <taxon>eudicotyledons</taxon>
        <taxon>Gunneridae</taxon>
        <taxon>Pentapetalae</taxon>
        <taxon>rosids</taxon>
        <taxon>fabids</taxon>
        <taxon>Fabales</taxon>
        <taxon>Fabaceae</taxon>
        <taxon>Papilionoideae</taxon>
        <taxon>50 kb inversion clade</taxon>
        <taxon>NPAAA clade</taxon>
        <taxon>indigoferoid/millettioid clade</taxon>
        <taxon>Phaseoleae</taxon>
        <taxon>Flemingia</taxon>
    </lineage>
</organism>
<dbReference type="Proteomes" id="UP001603857">
    <property type="component" value="Unassembled WGS sequence"/>
</dbReference>
<sequence length="74" mass="8464">MAENILIYYSGLNAVEVNLRENELISIVVPPLVTEDMYQMLSTLHQQCKPVRVALIQIIFLDMLDSSSLVWNNI</sequence>
<evidence type="ECO:0000313" key="1">
    <source>
        <dbReference type="EMBL" id="KAL2349315.1"/>
    </source>
</evidence>
<dbReference type="EMBL" id="JBGMDY010000001">
    <property type="protein sequence ID" value="KAL2349315.1"/>
    <property type="molecule type" value="Genomic_DNA"/>
</dbReference>
<dbReference type="AlphaFoldDB" id="A0ABD1NMF7"/>
<reference evidence="1 2" key="1">
    <citation type="submission" date="2024-08" db="EMBL/GenBank/DDBJ databases">
        <title>Insights into the chromosomal genome structure of Flemingia macrophylla.</title>
        <authorList>
            <person name="Ding Y."/>
            <person name="Zhao Y."/>
            <person name="Bi W."/>
            <person name="Wu M."/>
            <person name="Zhao G."/>
            <person name="Gong Y."/>
            <person name="Li W."/>
            <person name="Zhang P."/>
        </authorList>
    </citation>
    <scope>NUCLEOTIDE SEQUENCE [LARGE SCALE GENOMIC DNA]</scope>
    <source>
        <strain evidence="1">DYQJB</strain>
        <tissue evidence="1">Leaf</tissue>
    </source>
</reference>
<proteinExistence type="predicted"/>